<evidence type="ECO:0000313" key="5">
    <source>
        <dbReference type="EMBL" id="SDS03605.1"/>
    </source>
</evidence>
<keyword evidence="6" id="KW-1185">Reference proteome</keyword>
<dbReference type="PROSITE" id="PS50949">
    <property type="entry name" value="HTH_GNTR"/>
    <property type="match status" value="1"/>
</dbReference>
<dbReference type="STRING" id="642780.SAMN04488570_0990"/>
<evidence type="ECO:0000256" key="3">
    <source>
        <dbReference type="ARBA" id="ARBA00023163"/>
    </source>
</evidence>
<protein>
    <submittedName>
        <fullName evidence="5">DNA-binding transcriptional regulator, GntR family</fullName>
    </submittedName>
</protein>
<keyword evidence="1" id="KW-0805">Transcription regulation</keyword>
<keyword evidence="2 5" id="KW-0238">DNA-binding</keyword>
<dbReference type="PRINTS" id="PR00035">
    <property type="entry name" value="HTHGNTR"/>
</dbReference>
<dbReference type="SUPFAM" id="SSF46785">
    <property type="entry name" value="Winged helix' DNA-binding domain"/>
    <property type="match status" value="1"/>
</dbReference>
<dbReference type="InterPro" id="IPR050679">
    <property type="entry name" value="Bact_HTH_transcr_reg"/>
</dbReference>
<evidence type="ECO:0000313" key="6">
    <source>
        <dbReference type="Proteomes" id="UP000198859"/>
    </source>
</evidence>
<dbReference type="SUPFAM" id="SSF64288">
    <property type="entry name" value="Chorismate lyase-like"/>
    <property type="match status" value="1"/>
</dbReference>
<dbReference type="SMART" id="SM00345">
    <property type="entry name" value="HTH_GNTR"/>
    <property type="match status" value="1"/>
</dbReference>
<dbReference type="GO" id="GO:0045892">
    <property type="term" value="P:negative regulation of DNA-templated transcription"/>
    <property type="evidence" value="ECO:0007669"/>
    <property type="project" value="TreeGrafter"/>
</dbReference>
<dbReference type="EMBL" id="LT629757">
    <property type="protein sequence ID" value="SDS03605.1"/>
    <property type="molecule type" value="Genomic_DNA"/>
</dbReference>
<organism evidence="5 6">
    <name type="scientific">Nocardioides scoriae</name>
    <dbReference type="NCBI Taxonomy" id="642780"/>
    <lineage>
        <taxon>Bacteria</taxon>
        <taxon>Bacillati</taxon>
        <taxon>Actinomycetota</taxon>
        <taxon>Actinomycetes</taxon>
        <taxon>Propionibacteriales</taxon>
        <taxon>Nocardioidaceae</taxon>
        <taxon>Nocardioides</taxon>
    </lineage>
</organism>
<dbReference type="InterPro" id="IPR036390">
    <property type="entry name" value="WH_DNA-bd_sf"/>
</dbReference>
<dbReference type="PANTHER" id="PTHR44846:SF17">
    <property type="entry name" value="GNTR-FAMILY TRANSCRIPTIONAL REGULATOR"/>
    <property type="match status" value="1"/>
</dbReference>
<gene>
    <name evidence="5" type="ORF">SAMN04488570_0990</name>
</gene>
<dbReference type="AlphaFoldDB" id="A0A1H1NXT3"/>
<dbReference type="Gene3D" id="3.40.1410.10">
    <property type="entry name" value="Chorismate lyase-like"/>
    <property type="match status" value="1"/>
</dbReference>
<dbReference type="PANTHER" id="PTHR44846">
    <property type="entry name" value="MANNOSYL-D-GLYCERATE TRANSPORT/METABOLISM SYSTEM REPRESSOR MNGR-RELATED"/>
    <property type="match status" value="1"/>
</dbReference>
<dbReference type="SMART" id="SM00866">
    <property type="entry name" value="UTRA"/>
    <property type="match status" value="1"/>
</dbReference>
<evidence type="ECO:0000259" key="4">
    <source>
        <dbReference type="PROSITE" id="PS50949"/>
    </source>
</evidence>
<dbReference type="RefSeq" id="WP_091726756.1">
    <property type="nucleotide sequence ID" value="NZ_LT629757.1"/>
</dbReference>
<name>A0A1H1NXT3_9ACTN</name>
<dbReference type="GO" id="GO:0003677">
    <property type="term" value="F:DNA binding"/>
    <property type="evidence" value="ECO:0007669"/>
    <property type="project" value="UniProtKB-KW"/>
</dbReference>
<dbReference type="OrthoDB" id="3194402at2"/>
<reference evidence="6" key="1">
    <citation type="submission" date="2016-10" db="EMBL/GenBank/DDBJ databases">
        <authorList>
            <person name="Varghese N."/>
            <person name="Submissions S."/>
        </authorList>
    </citation>
    <scope>NUCLEOTIDE SEQUENCE [LARGE SCALE GENOMIC DNA]</scope>
    <source>
        <strain evidence="6">DSM 22127</strain>
    </source>
</reference>
<dbReference type="CDD" id="cd07377">
    <property type="entry name" value="WHTH_GntR"/>
    <property type="match status" value="1"/>
</dbReference>
<dbReference type="InterPro" id="IPR000524">
    <property type="entry name" value="Tscrpt_reg_HTH_GntR"/>
</dbReference>
<dbReference type="Pfam" id="PF00392">
    <property type="entry name" value="GntR"/>
    <property type="match status" value="1"/>
</dbReference>
<dbReference type="Proteomes" id="UP000198859">
    <property type="component" value="Chromosome I"/>
</dbReference>
<sequence length="246" mass="27233">MTSGPPITLDRGSPVPLYFQVAEQLERAIASGEIAPGDKIDNEVSLARDLGLSRPTMRQAIQLLVDKGLLVRKRGVGTQVVQGRVRRSLELTSLHDDLTGAGQQPRTDLLELTQAPADEEVASELQVDPGAPVWSLERLRWIGEEPLALMRNYLPLDVVDLGAHDLADDGLYALLRRSGILMRVAKQRIGARRAGAREATLLHEKRSSPLLTMQRTAYDDAGRAVEFGRHVYRPDLYAFELTLVDR</sequence>
<accession>A0A1H1NXT3</accession>
<proteinExistence type="predicted"/>
<evidence type="ECO:0000256" key="1">
    <source>
        <dbReference type="ARBA" id="ARBA00023015"/>
    </source>
</evidence>
<keyword evidence="3" id="KW-0804">Transcription</keyword>
<dbReference type="Gene3D" id="1.10.10.10">
    <property type="entry name" value="Winged helix-like DNA-binding domain superfamily/Winged helix DNA-binding domain"/>
    <property type="match status" value="1"/>
</dbReference>
<feature type="domain" description="HTH gntR-type" evidence="4">
    <location>
        <begin position="15"/>
        <end position="83"/>
    </location>
</feature>
<dbReference type="InterPro" id="IPR011663">
    <property type="entry name" value="UTRA"/>
</dbReference>
<dbReference type="InterPro" id="IPR028978">
    <property type="entry name" value="Chorismate_lyase_/UTRA_dom_sf"/>
</dbReference>
<dbReference type="GO" id="GO:0003700">
    <property type="term" value="F:DNA-binding transcription factor activity"/>
    <property type="evidence" value="ECO:0007669"/>
    <property type="project" value="InterPro"/>
</dbReference>
<dbReference type="InterPro" id="IPR036388">
    <property type="entry name" value="WH-like_DNA-bd_sf"/>
</dbReference>
<dbReference type="Pfam" id="PF07702">
    <property type="entry name" value="UTRA"/>
    <property type="match status" value="1"/>
</dbReference>
<evidence type="ECO:0000256" key="2">
    <source>
        <dbReference type="ARBA" id="ARBA00023125"/>
    </source>
</evidence>